<evidence type="ECO:0000256" key="5">
    <source>
        <dbReference type="SAM" id="Phobius"/>
    </source>
</evidence>
<feature type="domain" description="DNA/pantothenate metabolism flavoprotein C-terminal" evidence="7">
    <location>
        <begin position="185"/>
        <end position="389"/>
    </location>
</feature>
<comment type="function">
    <text evidence="4">Catalyzes two steps in the biosynthesis of coenzyme A. In the first step cysteine is conjugated to 4'-phosphopantothenate to form 4-phosphopantothenoylcysteine, in the latter compound is decarboxylated to form 4'-phosphopantotheine.</text>
</comment>
<organism evidence="8 10">
    <name type="scientific">Borreliella californiensis</name>
    <dbReference type="NCBI Taxonomy" id="373543"/>
    <lineage>
        <taxon>Bacteria</taxon>
        <taxon>Pseudomonadati</taxon>
        <taxon>Spirochaetota</taxon>
        <taxon>Spirochaetia</taxon>
        <taxon>Spirochaetales</taxon>
        <taxon>Borreliaceae</taxon>
        <taxon>Borreliella</taxon>
    </lineage>
</organism>
<dbReference type="InterPro" id="IPR036551">
    <property type="entry name" value="Flavin_trans-like"/>
</dbReference>
<feature type="binding site" evidence="3">
    <location>
        <position position="339"/>
    </location>
    <ligand>
        <name>CTP</name>
        <dbReference type="ChEBI" id="CHEBI:37563"/>
    </ligand>
</feature>
<evidence type="ECO:0000259" key="6">
    <source>
        <dbReference type="Pfam" id="PF02441"/>
    </source>
</evidence>
<evidence type="ECO:0000256" key="1">
    <source>
        <dbReference type="ARBA" id="ARBA00022793"/>
    </source>
</evidence>
<dbReference type="EC" id="4.1.1.36" evidence="3"/>
<keyword evidence="3" id="KW-0511">Multifunctional enzyme</keyword>
<keyword evidence="3 4" id="KW-0436">Ligase</keyword>
<dbReference type="InterPro" id="IPR035929">
    <property type="entry name" value="CoaB-like_sf"/>
</dbReference>
<dbReference type="RefSeq" id="WP_184124474.1">
    <property type="nucleotide sequence ID" value="NZ_CP124076.1"/>
</dbReference>
<evidence type="ECO:0000256" key="2">
    <source>
        <dbReference type="ARBA" id="ARBA00023239"/>
    </source>
</evidence>
<comment type="similarity">
    <text evidence="3 4">In the C-terminal section; belongs to the PPC synthetase family.</text>
</comment>
<dbReference type="Pfam" id="PF02441">
    <property type="entry name" value="Flavoprotein"/>
    <property type="match status" value="1"/>
</dbReference>
<keyword evidence="5" id="KW-1133">Transmembrane helix</keyword>
<evidence type="ECO:0000256" key="3">
    <source>
        <dbReference type="HAMAP-Rule" id="MF_02225"/>
    </source>
</evidence>
<dbReference type="GO" id="GO:0004633">
    <property type="term" value="F:phosphopantothenoylcysteine decarboxylase activity"/>
    <property type="evidence" value="ECO:0007669"/>
    <property type="project" value="UniProtKB-UniRule"/>
</dbReference>
<feature type="region of interest" description="Phosphopantothenoylcysteine decarboxylase" evidence="3">
    <location>
        <begin position="1"/>
        <end position="189"/>
    </location>
</feature>
<keyword evidence="5" id="KW-0812">Transmembrane</keyword>
<dbReference type="SUPFAM" id="SSF52507">
    <property type="entry name" value="Homo-oligomeric flavin-containing Cys decarboxylases, HFCD"/>
    <property type="match status" value="1"/>
</dbReference>
<dbReference type="PANTHER" id="PTHR14359">
    <property type="entry name" value="HOMO-OLIGOMERIC FLAVIN CONTAINING CYS DECARBOXYLASE FAMILY"/>
    <property type="match status" value="1"/>
</dbReference>
<dbReference type="GO" id="GO:0015941">
    <property type="term" value="P:pantothenate catabolic process"/>
    <property type="evidence" value="ECO:0007669"/>
    <property type="project" value="InterPro"/>
</dbReference>
<evidence type="ECO:0000259" key="7">
    <source>
        <dbReference type="Pfam" id="PF04127"/>
    </source>
</evidence>
<comment type="cofactor">
    <cofactor evidence="3">
        <name>Mg(2+)</name>
        <dbReference type="ChEBI" id="CHEBI:18420"/>
    </cofactor>
</comment>
<dbReference type="InterPro" id="IPR007085">
    <property type="entry name" value="DNA/pantothenate-metab_flavo_C"/>
</dbReference>
<dbReference type="HAMAP" id="MF_02225">
    <property type="entry name" value="CoaBC"/>
    <property type="match status" value="1"/>
</dbReference>
<proteinExistence type="inferred from homology"/>
<keyword evidence="2 3" id="KW-0456">Lyase</keyword>
<comment type="cofactor">
    <cofactor evidence="3">
        <name>FMN</name>
        <dbReference type="ChEBI" id="CHEBI:58210"/>
    </cofactor>
    <text evidence="3">Binds 1 FMN per subunit.</text>
</comment>
<evidence type="ECO:0000256" key="4">
    <source>
        <dbReference type="RuleBase" id="RU364078"/>
    </source>
</evidence>
<feature type="region of interest" description="Phosphopantothenate--cysteine ligase" evidence="3">
    <location>
        <begin position="190"/>
        <end position="399"/>
    </location>
</feature>
<dbReference type="UniPathway" id="UPA00241">
    <property type="reaction ID" value="UER00353"/>
</dbReference>
<feature type="binding site" evidence="3">
    <location>
        <position position="343"/>
    </location>
    <ligand>
        <name>CTP</name>
        <dbReference type="ChEBI" id="CHEBI:37563"/>
    </ligand>
</feature>
<dbReference type="EMBL" id="JACHFB010000001">
    <property type="protein sequence ID" value="MBB6212921.1"/>
    <property type="molecule type" value="Genomic_DNA"/>
</dbReference>
<keyword evidence="3" id="KW-0460">Magnesium</keyword>
<evidence type="ECO:0000313" key="8">
    <source>
        <dbReference type="EMBL" id="MBB6212921.1"/>
    </source>
</evidence>
<dbReference type="GO" id="GO:0010181">
    <property type="term" value="F:FMN binding"/>
    <property type="evidence" value="ECO:0007669"/>
    <property type="project" value="UniProtKB-UniRule"/>
</dbReference>
<dbReference type="InterPro" id="IPR003382">
    <property type="entry name" value="Flavoprotein"/>
</dbReference>
<dbReference type="NCBIfam" id="TIGR00521">
    <property type="entry name" value="coaBC_dfp"/>
    <property type="match status" value="1"/>
</dbReference>
<feature type="binding site" evidence="3">
    <location>
        <position position="278"/>
    </location>
    <ligand>
        <name>CTP</name>
        <dbReference type="ChEBI" id="CHEBI:37563"/>
    </ligand>
</feature>
<dbReference type="AlphaFoldDB" id="A0A7W9ZK20"/>
<comment type="pathway">
    <text evidence="3 4">Cofactor biosynthesis; coenzyme A biosynthesis; CoA from (R)-pantothenate: step 3/5.</text>
</comment>
<dbReference type="InterPro" id="IPR005252">
    <property type="entry name" value="CoaBC"/>
</dbReference>
<evidence type="ECO:0000313" key="9">
    <source>
        <dbReference type="EMBL" id="WNY70809.1"/>
    </source>
</evidence>
<reference evidence="8 10" key="1">
    <citation type="submission" date="2020-08" db="EMBL/GenBank/DDBJ databases">
        <title>Genomic Encyclopedia of Type Strains, Phase IV (KMG-IV): sequencing the most valuable type-strain genomes for metagenomic binning, comparative biology and taxonomic classification.</title>
        <authorList>
            <person name="Goeker M."/>
        </authorList>
    </citation>
    <scope>NUCLEOTIDE SEQUENCE [LARGE SCALE GENOMIC DNA]</scope>
    <source>
        <strain evidence="8 10">DSM 17989</strain>
    </source>
</reference>
<keyword evidence="3 4" id="KW-0285">Flavoprotein</keyword>
<keyword evidence="3 4" id="KW-0288">FMN</keyword>
<keyword evidence="1 3" id="KW-0210">Decarboxylase</keyword>
<keyword evidence="5" id="KW-0472">Membrane</keyword>
<comment type="catalytic activity">
    <reaction evidence="3 4">
        <text>(R)-4'-phosphopantothenate + L-cysteine + CTP = N-[(R)-4-phosphopantothenoyl]-L-cysteine + CMP + diphosphate + H(+)</text>
        <dbReference type="Rhea" id="RHEA:19397"/>
        <dbReference type="ChEBI" id="CHEBI:10986"/>
        <dbReference type="ChEBI" id="CHEBI:15378"/>
        <dbReference type="ChEBI" id="CHEBI:33019"/>
        <dbReference type="ChEBI" id="CHEBI:35235"/>
        <dbReference type="ChEBI" id="CHEBI:37563"/>
        <dbReference type="ChEBI" id="CHEBI:59458"/>
        <dbReference type="ChEBI" id="CHEBI:60377"/>
        <dbReference type="EC" id="6.3.2.5"/>
    </reaction>
</comment>
<feature type="binding site" evidence="3">
    <location>
        <position position="324"/>
    </location>
    <ligand>
        <name>CTP</name>
        <dbReference type="ChEBI" id="CHEBI:37563"/>
    </ligand>
</feature>
<dbReference type="Gene3D" id="3.40.50.10300">
    <property type="entry name" value="CoaB-like"/>
    <property type="match status" value="1"/>
</dbReference>
<feature type="domain" description="Flavoprotein" evidence="6">
    <location>
        <begin position="5"/>
        <end position="165"/>
    </location>
</feature>
<feature type="binding site" evidence="3">
    <location>
        <position position="288"/>
    </location>
    <ligand>
        <name>CTP</name>
        <dbReference type="ChEBI" id="CHEBI:37563"/>
    </ligand>
</feature>
<accession>A0A7W9ZK20</accession>
<evidence type="ECO:0000313" key="11">
    <source>
        <dbReference type="Proteomes" id="UP001302829"/>
    </source>
</evidence>
<dbReference type="Gene3D" id="3.40.50.1950">
    <property type="entry name" value="Flavin prenyltransferase-like"/>
    <property type="match status" value="1"/>
</dbReference>
<feature type="binding site" evidence="3">
    <location>
        <begin position="305"/>
        <end position="308"/>
    </location>
    <ligand>
        <name>CTP</name>
        <dbReference type="ChEBI" id="CHEBI:37563"/>
    </ligand>
</feature>
<dbReference type="GO" id="GO:0004632">
    <property type="term" value="F:phosphopantothenate--cysteine ligase activity"/>
    <property type="evidence" value="ECO:0007669"/>
    <property type="project" value="UniProtKB-UniRule"/>
</dbReference>
<dbReference type="GO" id="GO:0046872">
    <property type="term" value="F:metal ion binding"/>
    <property type="evidence" value="ECO:0007669"/>
    <property type="project" value="UniProtKB-KW"/>
</dbReference>
<comment type="pathway">
    <text evidence="3 4">Cofactor biosynthesis; coenzyme A biosynthesis; CoA from (R)-pantothenate: step 2/5.</text>
</comment>
<name>A0A7W9ZK20_9SPIR</name>
<comment type="function">
    <text evidence="3">Catalyzes two sequential steps in the biosynthesis of coenzyme A. In the first step cysteine is conjugated to 4'-phosphopantothenate to form 4-phosphopantothenoylcysteine. In the second step the latter compound is decarboxylated to form 4'-phosphopantotheine.</text>
</comment>
<sequence>MNKNKHILIGICGGIAAYKSVYIVSSLVQLGYDVKVIMTQNATKFITPLTLEAISKNKIITSLWNLDHNKVEHIKIAKWAHLILIIPATYNTISKIASGIADDALTTIISASTAPTYFAIAMNSAMYSNPILKENIKKLKAYHYKFIEPDKGFLACSSNALGRLKNEDKIIKIILNEFNQKDYYLKNKKILITASRTEELIDPIRYFSNTSTGKMGFCLAQEAVKLGAQVTIITGPTNENEPEGVNIIKIKSAMEMYKEVLKIYNKFEIIIGAAAVADFKPKHILSSKIKKNKTNELYIKLVKNPDIIKHVGHNKLKNQIVVGFCAEDSKNLIQKAKEKLKNKNLDFIIANELKYFGSNLNKVYIINKQSTKELPEMEKSEVAKEILKFCTNANMLADY</sequence>
<dbReference type="GO" id="GO:0071513">
    <property type="term" value="C:phosphopantothenoylcysteine decarboxylase complex"/>
    <property type="evidence" value="ECO:0007669"/>
    <property type="project" value="TreeGrafter"/>
</dbReference>
<reference evidence="9 11" key="2">
    <citation type="submission" date="2023-07" db="EMBL/GenBank/DDBJ databases">
        <title>Genome sequencing of multiple Borrelia sensu lato isolates.</title>
        <authorList>
            <person name="Mongodin E.F."/>
            <person name="Rudenko N."/>
            <person name="Fraser C.M."/>
            <person name="Schutzer S."/>
            <person name="Luft B."/>
            <person name="Morgan R."/>
            <person name="Chastens S."/>
            <person name="Qiu W."/>
        </authorList>
    </citation>
    <scope>NUCLEOTIDE SEQUENCE [LARGE SCALE GENOMIC DNA]</scope>
    <source>
        <strain evidence="9 11">CA446</strain>
    </source>
</reference>
<evidence type="ECO:0000313" key="10">
    <source>
        <dbReference type="Proteomes" id="UP000536100"/>
    </source>
</evidence>
<feature type="transmembrane region" description="Helical" evidence="5">
    <location>
        <begin position="7"/>
        <end position="32"/>
    </location>
</feature>
<feature type="active site" description="Proton donor" evidence="3">
    <location>
        <position position="156"/>
    </location>
</feature>
<comment type="catalytic activity">
    <reaction evidence="3 4">
        <text>N-[(R)-4-phosphopantothenoyl]-L-cysteine + H(+) = (R)-4'-phosphopantetheine + CO2</text>
        <dbReference type="Rhea" id="RHEA:16793"/>
        <dbReference type="ChEBI" id="CHEBI:15378"/>
        <dbReference type="ChEBI" id="CHEBI:16526"/>
        <dbReference type="ChEBI" id="CHEBI:59458"/>
        <dbReference type="ChEBI" id="CHEBI:61723"/>
        <dbReference type="EC" id="4.1.1.36"/>
    </reaction>
</comment>
<keyword evidence="3" id="KW-0479">Metal-binding</keyword>
<dbReference type="SUPFAM" id="SSF102645">
    <property type="entry name" value="CoaB-like"/>
    <property type="match status" value="1"/>
</dbReference>
<dbReference type="Proteomes" id="UP000536100">
    <property type="component" value="Unassembled WGS sequence"/>
</dbReference>
<comment type="caution">
    <text evidence="3">Lacks conserved residue(s) required for the propagation of feature annotation.</text>
</comment>
<protein>
    <recommendedName>
        <fullName evidence="3">Coenzyme A biosynthesis bifunctional protein CoaBC</fullName>
    </recommendedName>
    <alternativeName>
        <fullName evidence="3">DNA/pantothenate metabolism flavoprotein</fullName>
    </alternativeName>
    <alternativeName>
        <fullName evidence="3">Phosphopantothenoylcysteine synthetase/decarboxylase</fullName>
        <shortName evidence="3">PPCS-PPCDC</shortName>
    </alternativeName>
    <domain>
        <recommendedName>
            <fullName evidence="3">Phosphopantothenoylcysteine decarboxylase</fullName>
            <shortName evidence="3">PPC decarboxylase</shortName>
            <shortName evidence="3">PPC-DC</shortName>
            <ecNumber evidence="3">4.1.1.36</ecNumber>
        </recommendedName>
        <alternativeName>
            <fullName evidence="3">CoaC</fullName>
        </alternativeName>
    </domain>
    <domain>
        <recommendedName>
            <fullName evidence="3">Phosphopantothenate--cysteine ligase</fullName>
            <ecNumber evidence="3">6.3.2.5</ecNumber>
        </recommendedName>
        <alternativeName>
            <fullName evidence="3">CoaB</fullName>
        </alternativeName>
        <alternativeName>
            <fullName evidence="3">Phosphopantothenoylcysteine synthetase</fullName>
            <shortName evidence="3">PPC synthetase</shortName>
            <shortName evidence="3">PPC-S</shortName>
        </alternativeName>
    </domain>
</protein>
<keyword evidence="11" id="KW-1185">Reference proteome</keyword>
<dbReference type="EMBL" id="CP132476">
    <property type="protein sequence ID" value="WNY70809.1"/>
    <property type="molecule type" value="Genomic_DNA"/>
</dbReference>
<gene>
    <name evidence="3 9" type="primary">coaBC</name>
    <name evidence="8" type="ORF">HNP67_000376</name>
    <name evidence="9" type="ORF">QIA39_04095</name>
</gene>
<dbReference type="EC" id="6.3.2.5" evidence="3"/>
<dbReference type="PANTHER" id="PTHR14359:SF6">
    <property type="entry name" value="PHOSPHOPANTOTHENOYLCYSTEINE DECARBOXYLASE"/>
    <property type="match status" value="1"/>
</dbReference>
<dbReference type="Pfam" id="PF04127">
    <property type="entry name" value="DFP"/>
    <property type="match status" value="1"/>
</dbReference>
<comment type="similarity">
    <text evidence="3 4">In the N-terminal section; belongs to the HFCD (homo-oligomeric flavin containing Cys decarboxylase) superfamily.</text>
</comment>
<dbReference type="Proteomes" id="UP001302829">
    <property type="component" value="Chromosome"/>
</dbReference>
<dbReference type="GO" id="GO:0015937">
    <property type="term" value="P:coenzyme A biosynthetic process"/>
    <property type="evidence" value="ECO:0007669"/>
    <property type="project" value="UniProtKB-UniRule"/>
</dbReference>